<protein>
    <submittedName>
        <fullName evidence="1">Putative retrotransposon-like family member retr-1-like protein</fullName>
    </submittedName>
</protein>
<gene>
    <name evidence="1" type="ORF">FWK35_00026290</name>
</gene>
<dbReference type="Gene3D" id="3.30.70.270">
    <property type="match status" value="1"/>
</dbReference>
<dbReference type="AlphaFoldDB" id="A0A6G0W600"/>
<feature type="non-terminal residue" evidence="1">
    <location>
        <position position="204"/>
    </location>
</feature>
<organism evidence="1 2">
    <name type="scientific">Aphis craccivora</name>
    <name type="common">Cowpea aphid</name>
    <dbReference type="NCBI Taxonomy" id="307492"/>
    <lineage>
        <taxon>Eukaryota</taxon>
        <taxon>Metazoa</taxon>
        <taxon>Ecdysozoa</taxon>
        <taxon>Arthropoda</taxon>
        <taxon>Hexapoda</taxon>
        <taxon>Insecta</taxon>
        <taxon>Pterygota</taxon>
        <taxon>Neoptera</taxon>
        <taxon>Paraneoptera</taxon>
        <taxon>Hemiptera</taxon>
        <taxon>Sternorrhyncha</taxon>
        <taxon>Aphidomorpha</taxon>
        <taxon>Aphidoidea</taxon>
        <taxon>Aphididae</taxon>
        <taxon>Aphidini</taxon>
        <taxon>Aphis</taxon>
        <taxon>Aphis</taxon>
    </lineage>
</organism>
<dbReference type="Proteomes" id="UP000478052">
    <property type="component" value="Unassembled WGS sequence"/>
</dbReference>
<dbReference type="GO" id="GO:0071897">
    <property type="term" value="P:DNA biosynthetic process"/>
    <property type="evidence" value="ECO:0007669"/>
    <property type="project" value="UniProtKB-ARBA"/>
</dbReference>
<comment type="caution">
    <text evidence="1">The sequence shown here is derived from an EMBL/GenBank/DDBJ whole genome shotgun (WGS) entry which is preliminary data.</text>
</comment>
<accession>A0A6G0W600</accession>
<keyword evidence="2" id="KW-1185">Reference proteome</keyword>
<dbReference type="Gene3D" id="3.10.10.10">
    <property type="entry name" value="HIV Type 1 Reverse Transcriptase, subunit A, domain 1"/>
    <property type="match status" value="1"/>
</dbReference>
<dbReference type="SUPFAM" id="SSF56672">
    <property type="entry name" value="DNA/RNA polymerases"/>
    <property type="match status" value="1"/>
</dbReference>
<dbReference type="EMBL" id="VUJU01009087">
    <property type="protein sequence ID" value="KAF0722199.1"/>
    <property type="molecule type" value="Genomic_DNA"/>
</dbReference>
<dbReference type="PANTHER" id="PTHR37984">
    <property type="entry name" value="PROTEIN CBG26694"/>
    <property type="match status" value="1"/>
</dbReference>
<dbReference type="InterPro" id="IPR043502">
    <property type="entry name" value="DNA/RNA_pol_sf"/>
</dbReference>
<evidence type="ECO:0000313" key="2">
    <source>
        <dbReference type="Proteomes" id="UP000478052"/>
    </source>
</evidence>
<name>A0A6G0W600_APHCR</name>
<dbReference type="InterPro" id="IPR050951">
    <property type="entry name" value="Retrovirus_Pol_polyprotein"/>
</dbReference>
<proteinExistence type="predicted"/>
<sequence length="204" mass="23469">MVTIFTKINTKKLIQPTKVKLESYSGYKLTPKGIIILECKVKEIVKDVQFVIIEHPKCIPILGLSSCIDFNLVQRIHRLHISKTKTAELDNFISKNKDVFEGLGTFPDLVQIKLVDEAVPKANPPRRVPLALKRRLEQTLKELEKSNKTLRICLDPSNLNKYIVREYFPIPTLAKITPKLINKSIFCMFDLKDGFHQIKLEKES</sequence>
<reference evidence="1 2" key="1">
    <citation type="submission" date="2019-08" db="EMBL/GenBank/DDBJ databases">
        <title>Whole genome of Aphis craccivora.</title>
        <authorList>
            <person name="Voronova N.V."/>
            <person name="Shulinski R.S."/>
            <person name="Bandarenka Y.V."/>
            <person name="Zhorov D.G."/>
            <person name="Warner D."/>
        </authorList>
    </citation>
    <scope>NUCLEOTIDE SEQUENCE [LARGE SCALE GENOMIC DNA]</scope>
    <source>
        <strain evidence="1">180601</strain>
        <tissue evidence="1">Whole Body</tissue>
    </source>
</reference>
<dbReference type="InterPro" id="IPR043128">
    <property type="entry name" value="Rev_trsase/Diguanyl_cyclase"/>
</dbReference>
<dbReference type="OrthoDB" id="6595084at2759"/>
<dbReference type="PANTHER" id="PTHR37984:SF8">
    <property type="entry name" value="CCHC-TYPE DOMAIN-CONTAINING PROTEIN"/>
    <property type="match status" value="1"/>
</dbReference>
<evidence type="ECO:0000313" key="1">
    <source>
        <dbReference type="EMBL" id="KAF0722199.1"/>
    </source>
</evidence>